<evidence type="ECO:0000313" key="3">
    <source>
        <dbReference type="Proteomes" id="UP000663856"/>
    </source>
</evidence>
<dbReference type="EMBL" id="CAJNRF010009043">
    <property type="protein sequence ID" value="CAF2106984.1"/>
    <property type="molecule type" value="Genomic_DNA"/>
</dbReference>
<evidence type="ECO:0000313" key="2">
    <source>
        <dbReference type="EMBL" id="CAF2106984.1"/>
    </source>
</evidence>
<name>A0A816TY75_9BILA</name>
<protein>
    <submittedName>
        <fullName evidence="2">Uncharacterized protein</fullName>
    </submittedName>
</protein>
<sequence length="563" mass="64489">MPRKTKVVSHLNTLNEKRYSTTTVDESDGCGSSEEFEEMESDSNNMADDEVVDFQAKISIENIADVFELCQATCPVRYLSVLMYMSLRHLGIKWTDSDNILRQIGAFKSETSHKWSKAFLSGDFDEFVSENRGGKHSPDFWNYFPEIEISAKQFTLERCSQKVASFTSMDLALFIDTAYYETIGITKDTDSELIRSVSSCRNDLRRWGATFKENGARPYFEGRERQDVVESRKAFIDSFLSRKDSLYTVSDDPQLPGWQVPTKQNPSIILFHDESTFKSEEVAPKRWFFGDSAPFYSKSKGRSNMISDFVVAHPSGPFFSLNPAECARALQKYHQLGAPTDLEYVLNTASASLNVGYDNYLDNAAVLGQCERLFQMIEFKECFKGHTIEYVFDQARTHTAKSHSVNDFSRSVGTKCTVDKIQYLDPNGKARSIDCFFQSGPNKGLNKGLDVIAKELGIAQPEKFKLPALRDHLSTHPAFQNVSRLELLAQKYHVRIHFCPKFHLNFVRNKLHGDSEEEQEEYNDEEEKYQFKIEWIFQKSDSKHSTTQARIKHTKLKCELKPS</sequence>
<feature type="compositionally biased region" description="Acidic residues" evidence="1">
    <location>
        <begin position="34"/>
        <end position="44"/>
    </location>
</feature>
<proteinExistence type="predicted"/>
<evidence type="ECO:0000256" key="1">
    <source>
        <dbReference type="SAM" id="MobiDB-lite"/>
    </source>
</evidence>
<organism evidence="2 3">
    <name type="scientific">Rotaria magnacalcarata</name>
    <dbReference type="NCBI Taxonomy" id="392030"/>
    <lineage>
        <taxon>Eukaryota</taxon>
        <taxon>Metazoa</taxon>
        <taxon>Spiralia</taxon>
        <taxon>Gnathifera</taxon>
        <taxon>Rotifera</taxon>
        <taxon>Eurotatoria</taxon>
        <taxon>Bdelloidea</taxon>
        <taxon>Philodinida</taxon>
        <taxon>Philodinidae</taxon>
        <taxon>Rotaria</taxon>
    </lineage>
</organism>
<gene>
    <name evidence="2" type="ORF">WKI299_LOCUS21531</name>
</gene>
<comment type="caution">
    <text evidence="2">The sequence shown here is derived from an EMBL/GenBank/DDBJ whole genome shotgun (WGS) entry which is preliminary data.</text>
</comment>
<feature type="region of interest" description="Disordered" evidence="1">
    <location>
        <begin position="20"/>
        <end position="44"/>
    </location>
</feature>
<dbReference type="AlphaFoldDB" id="A0A816TY75"/>
<dbReference type="Proteomes" id="UP000663856">
    <property type="component" value="Unassembled WGS sequence"/>
</dbReference>
<accession>A0A816TY75</accession>
<reference evidence="2" key="1">
    <citation type="submission" date="2021-02" db="EMBL/GenBank/DDBJ databases">
        <authorList>
            <person name="Nowell W R."/>
        </authorList>
    </citation>
    <scope>NUCLEOTIDE SEQUENCE</scope>
</reference>